<dbReference type="PROSITE" id="PS51017">
    <property type="entry name" value="CCT"/>
    <property type="match status" value="1"/>
</dbReference>
<dbReference type="SUPFAM" id="SSF52172">
    <property type="entry name" value="CheY-like"/>
    <property type="match status" value="1"/>
</dbReference>
<evidence type="ECO:0000256" key="3">
    <source>
        <dbReference type="ARBA" id="ARBA00023012"/>
    </source>
</evidence>
<dbReference type="PANTHER" id="PTHR43874">
    <property type="entry name" value="TWO-COMPONENT RESPONSE REGULATOR"/>
    <property type="match status" value="1"/>
</dbReference>
<evidence type="ECO:0000256" key="1">
    <source>
        <dbReference type="ARBA" id="ARBA00004123"/>
    </source>
</evidence>
<reference evidence="10" key="1">
    <citation type="submission" date="2021-08" db="EMBL/GenBank/DDBJ databases">
        <title>WGS assembly of Ceratopteris richardii.</title>
        <authorList>
            <person name="Marchant D.B."/>
            <person name="Chen G."/>
            <person name="Jenkins J."/>
            <person name="Shu S."/>
            <person name="Leebens-Mack J."/>
            <person name="Grimwood J."/>
            <person name="Schmutz J."/>
            <person name="Soltis P."/>
            <person name="Soltis D."/>
            <person name="Chen Z.-H."/>
        </authorList>
    </citation>
    <scope>NUCLEOTIDE SEQUENCE</scope>
    <source>
        <strain evidence="10">Whitten #5841</strain>
        <tissue evidence="10">Leaf</tissue>
    </source>
</reference>
<sequence>MGHGGDGPIDPADSTLDRSQVHILLCDKDPQSGLDVMTLLQKCSYRVTCVKSAGQVMQVLDSSGSEVDLILAEVELPKEKGFKLLKHIVRQKQLQRIPVVMMSAQDEMAMVVRCLKLGAVDFLLKPLRRNELLNLWTHTWRRQRMLGLTERHFMKGNLRVPFDLLVSETSESNNTNSTNLFSDDTEDHRVTATISIQTPQRVCDAQHDLSPRLELSLKPLVEVTVEVTSEHGAGLIPSPPRKSELKVGLASAFLSYNKATNQPSARLVQVQCFDTGCSNLKPHCQIPEMQTNSHEIDEPSTKNTEVSCLNTSMVGLEEQDVRLSSFIAGSQEDLKDKHSNHWKSISRNENECNFRCQEPSASSENHVAMQADFLGCNLNLSDPYHHDGGGVGTPSRYLVGGMIGPVMHCPPPMISPAVHMYQNSLTEDGYPAAVAAGIPKVHMHQSLNLRGNFPFYSFGLPLAASSAQINSLPSWHPGVLNPVLERKLGQAERREAALKKFRRKRKDRCFEKKIRYISRKKLAEQRPRIKGQFVRREADMDTNDFCVMDDYEDDEDDQALCDMGEESSPESVAEEA</sequence>
<dbReference type="Pfam" id="PF00072">
    <property type="entry name" value="Response_reg"/>
    <property type="match status" value="1"/>
</dbReference>
<name>A0A8T2UV34_CERRI</name>
<keyword evidence="5 7" id="KW-0539">Nucleus</keyword>
<comment type="subcellular location">
    <subcellularLocation>
        <location evidence="1 7">Nucleus</location>
    </subcellularLocation>
</comment>
<dbReference type="GO" id="GO:0048511">
    <property type="term" value="P:rhythmic process"/>
    <property type="evidence" value="ECO:0007669"/>
    <property type="project" value="UniProtKB-KW"/>
</dbReference>
<evidence type="ECO:0000256" key="2">
    <source>
        <dbReference type="ARBA" id="ARBA00010330"/>
    </source>
</evidence>
<dbReference type="InterPro" id="IPR001789">
    <property type="entry name" value="Sig_transdc_resp-reg_receiver"/>
</dbReference>
<dbReference type="InterPro" id="IPR045279">
    <property type="entry name" value="ARR-like"/>
</dbReference>
<organism evidence="10 11">
    <name type="scientific">Ceratopteris richardii</name>
    <name type="common">Triangle waterfern</name>
    <dbReference type="NCBI Taxonomy" id="49495"/>
    <lineage>
        <taxon>Eukaryota</taxon>
        <taxon>Viridiplantae</taxon>
        <taxon>Streptophyta</taxon>
        <taxon>Embryophyta</taxon>
        <taxon>Tracheophyta</taxon>
        <taxon>Polypodiopsida</taxon>
        <taxon>Polypodiidae</taxon>
        <taxon>Polypodiales</taxon>
        <taxon>Pteridineae</taxon>
        <taxon>Pteridaceae</taxon>
        <taxon>Parkerioideae</taxon>
        <taxon>Ceratopteris</taxon>
    </lineage>
</organism>
<protein>
    <submittedName>
        <fullName evidence="10">Uncharacterized protein</fullName>
    </submittedName>
</protein>
<dbReference type="GO" id="GO:0000160">
    <property type="term" value="P:phosphorelay signal transduction system"/>
    <property type="evidence" value="ECO:0007669"/>
    <property type="project" value="UniProtKB-KW"/>
</dbReference>
<proteinExistence type="inferred from homology"/>
<comment type="caution">
    <text evidence="10">The sequence shown here is derived from an EMBL/GenBank/DDBJ whole genome shotgun (WGS) entry which is preliminary data.</text>
</comment>
<keyword evidence="3" id="KW-0902">Two-component regulatory system</keyword>
<dbReference type="GO" id="GO:0009736">
    <property type="term" value="P:cytokinin-activated signaling pathway"/>
    <property type="evidence" value="ECO:0007669"/>
    <property type="project" value="InterPro"/>
</dbReference>
<evidence type="ECO:0000313" key="11">
    <source>
        <dbReference type="Proteomes" id="UP000825935"/>
    </source>
</evidence>
<dbReference type="GO" id="GO:0005634">
    <property type="term" value="C:nucleus"/>
    <property type="evidence" value="ECO:0007669"/>
    <property type="project" value="UniProtKB-SubCell"/>
</dbReference>
<dbReference type="OrthoDB" id="60033at2759"/>
<evidence type="ECO:0000256" key="7">
    <source>
        <dbReference type="PROSITE-ProRule" id="PRU00357"/>
    </source>
</evidence>
<dbReference type="Pfam" id="PF06203">
    <property type="entry name" value="CCT"/>
    <property type="match status" value="1"/>
</dbReference>
<evidence type="ECO:0000256" key="5">
    <source>
        <dbReference type="ARBA" id="ARBA00023242"/>
    </source>
</evidence>
<comment type="caution">
    <text evidence="6">Lacks conserved residue(s) required for the propagation of feature annotation.</text>
</comment>
<dbReference type="InterPro" id="IPR010402">
    <property type="entry name" value="CCT_domain"/>
</dbReference>
<dbReference type="Gene3D" id="3.40.50.2300">
    <property type="match status" value="1"/>
</dbReference>
<comment type="similarity">
    <text evidence="2">Belongs to the ARR-like family.</text>
</comment>
<evidence type="ECO:0000256" key="4">
    <source>
        <dbReference type="ARBA" id="ARBA00023108"/>
    </source>
</evidence>
<keyword evidence="11" id="KW-1185">Reference proteome</keyword>
<dbReference type="PROSITE" id="PS50110">
    <property type="entry name" value="RESPONSE_REGULATORY"/>
    <property type="match status" value="1"/>
</dbReference>
<feature type="domain" description="CCT" evidence="9">
    <location>
        <begin position="494"/>
        <end position="536"/>
    </location>
</feature>
<dbReference type="PANTHER" id="PTHR43874:SF1">
    <property type="entry name" value="TWO-COMPONENT RESPONSE REGULATOR-LIKE APRR1"/>
    <property type="match status" value="1"/>
</dbReference>
<dbReference type="InterPro" id="IPR011006">
    <property type="entry name" value="CheY-like_superfamily"/>
</dbReference>
<dbReference type="Proteomes" id="UP000825935">
    <property type="component" value="Chromosome 5"/>
</dbReference>
<evidence type="ECO:0000313" key="10">
    <source>
        <dbReference type="EMBL" id="KAH7437746.1"/>
    </source>
</evidence>
<dbReference type="AlphaFoldDB" id="A0A8T2UV34"/>
<evidence type="ECO:0000259" key="8">
    <source>
        <dbReference type="PROSITE" id="PS50110"/>
    </source>
</evidence>
<evidence type="ECO:0000259" key="9">
    <source>
        <dbReference type="PROSITE" id="PS51017"/>
    </source>
</evidence>
<evidence type="ECO:0000256" key="6">
    <source>
        <dbReference type="PROSITE-ProRule" id="PRU00169"/>
    </source>
</evidence>
<feature type="domain" description="Response regulatory" evidence="8">
    <location>
        <begin position="22"/>
        <end position="140"/>
    </location>
</feature>
<dbReference type="SMART" id="SM00448">
    <property type="entry name" value="REC"/>
    <property type="match status" value="1"/>
</dbReference>
<keyword evidence="4" id="KW-0090">Biological rhythms</keyword>
<gene>
    <name evidence="10" type="ORF">KP509_05G086900</name>
</gene>
<accession>A0A8T2UV34</accession>
<dbReference type="OMA" id="NQHEYES"/>
<dbReference type="EMBL" id="CM035410">
    <property type="protein sequence ID" value="KAH7437746.1"/>
    <property type="molecule type" value="Genomic_DNA"/>
</dbReference>